<keyword evidence="4" id="KW-1185">Reference proteome</keyword>
<sequence>MPRDSESTSPHLETARILKDWLREVEFDLQQPLRPFPTELYDQLREWILSQGLKECQLDLILNLLPTCTSAADKWYPRASIRVKRYIALYTTFLLYVDDRAEKDLDGVLPDFRRIASRSSMGLQSTSCQDAGIALWLDLIVSETESLFGPYSTGVISKGFVDFILGNMAEAGLAESLTLPVKFASRSSQFIRDKTGAGEVYAHFLFPEHLINEGESFKMYIQCVRAMIDIINHVNDILSFFKECVVGTDENTHIVNIAGAAGCAPQMILKQVCSEMSEAMKVVKNAFESMPQVAEIWHDFINGYIMWHIHHDRYRLKELGLLIFSDSQV</sequence>
<reference evidence="3" key="1">
    <citation type="submission" date="2021-09" db="EMBL/GenBank/DDBJ databases">
        <title>A high-quality genome of the endoparasitic fungus Hirsutella rhossiliensis with a comparison of Hirsutella genomes reveals transposable elements contributing to genome size variation.</title>
        <authorList>
            <person name="Lin R."/>
            <person name="Jiao Y."/>
            <person name="Sun X."/>
            <person name="Ling J."/>
            <person name="Xie B."/>
            <person name="Cheng X."/>
        </authorList>
    </citation>
    <scope>NUCLEOTIDE SEQUENCE</scope>
    <source>
        <strain evidence="3">HR02</strain>
    </source>
</reference>
<organism evidence="3 4">
    <name type="scientific">Hirsutella rhossiliensis</name>
    <dbReference type="NCBI Taxonomy" id="111463"/>
    <lineage>
        <taxon>Eukaryota</taxon>
        <taxon>Fungi</taxon>
        <taxon>Dikarya</taxon>
        <taxon>Ascomycota</taxon>
        <taxon>Pezizomycotina</taxon>
        <taxon>Sordariomycetes</taxon>
        <taxon>Hypocreomycetidae</taxon>
        <taxon>Hypocreales</taxon>
        <taxon>Ophiocordycipitaceae</taxon>
        <taxon>Hirsutella</taxon>
    </lineage>
</organism>
<dbReference type="GO" id="GO:0016838">
    <property type="term" value="F:carbon-oxygen lyase activity, acting on phosphates"/>
    <property type="evidence" value="ECO:0007669"/>
    <property type="project" value="InterPro"/>
</dbReference>
<dbReference type="AlphaFoldDB" id="A0A9P8SLR0"/>
<evidence type="ECO:0000256" key="2">
    <source>
        <dbReference type="ARBA" id="ARBA00023239"/>
    </source>
</evidence>
<dbReference type="GeneID" id="68349544"/>
<evidence type="ECO:0000313" key="4">
    <source>
        <dbReference type="Proteomes" id="UP000824596"/>
    </source>
</evidence>
<gene>
    <name evidence="3" type="ORF">HRG_00415</name>
</gene>
<protein>
    <submittedName>
        <fullName evidence="3">Trichodiene synthase (TRI5) domain-containing protein</fullName>
    </submittedName>
</protein>
<dbReference type="Gene3D" id="1.10.600.10">
    <property type="entry name" value="Farnesyl Diphosphate Synthase"/>
    <property type="match status" value="1"/>
</dbReference>
<dbReference type="Proteomes" id="UP000824596">
    <property type="component" value="Unassembled WGS sequence"/>
</dbReference>
<accession>A0A9P8SLR0</accession>
<dbReference type="SUPFAM" id="SSF48576">
    <property type="entry name" value="Terpenoid synthases"/>
    <property type="match status" value="1"/>
</dbReference>
<evidence type="ECO:0000313" key="3">
    <source>
        <dbReference type="EMBL" id="KAH0967773.1"/>
    </source>
</evidence>
<evidence type="ECO:0000256" key="1">
    <source>
        <dbReference type="ARBA" id="ARBA00007946"/>
    </source>
</evidence>
<dbReference type="InterPro" id="IPR024652">
    <property type="entry name" value="Trichodiene_synth"/>
</dbReference>
<dbReference type="RefSeq" id="XP_044725286.1">
    <property type="nucleotide sequence ID" value="XM_044858886.1"/>
</dbReference>
<name>A0A9P8SLR0_9HYPO</name>
<dbReference type="OrthoDB" id="2998174at2759"/>
<dbReference type="Pfam" id="PF06330">
    <property type="entry name" value="TRI5"/>
    <property type="match status" value="1"/>
</dbReference>
<comment type="caution">
    <text evidence="3">The sequence shown here is derived from an EMBL/GenBank/DDBJ whole genome shotgun (WGS) entry which is preliminary data.</text>
</comment>
<proteinExistence type="inferred from homology"/>
<comment type="similarity">
    <text evidence="1">Belongs to the trichodiene synthase family.</text>
</comment>
<keyword evidence="2" id="KW-0456">Lyase</keyword>
<dbReference type="EMBL" id="JAIZPD010000001">
    <property type="protein sequence ID" value="KAH0967773.1"/>
    <property type="molecule type" value="Genomic_DNA"/>
</dbReference>
<dbReference type="InterPro" id="IPR008949">
    <property type="entry name" value="Isoprenoid_synthase_dom_sf"/>
</dbReference>